<comment type="similarity">
    <text evidence="3 18">Belongs to the protein kinase superfamily. RIO-type Ser/Thr kinase family.</text>
</comment>
<feature type="compositionally biased region" description="Acidic residues" evidence="22">
    <location>
        <begin position="30"/>
        <end position="46"/>
    </location>
</feature>
<evidence type="ECO:0000256" key="14">
    <source>
        <dbReference type="ARBA" id="ARBA00022840"/>
    </source>
</evidence>
<reference evidence="24 25" key="1">
    <citation type="submission" date="2016-07" db="EMBL/GenBank/DDBJ databases">
        <title>Pervasive Adenine N6-methylation of Active Genes in Fungi.</title>
        <authorList>
            <consortium name="DOE Joint Genome Institute"/>
            <person name="Mondo S.J."/>
            <person name="Dannebaum R.O."/>
            <person name="Kuo R.C."/>
            <person name="Labutti K."/>
            <person name="Haridas S."/>
            <person name="Kuo A."/>
            <person name="Salamov A."/>
            <person name="Ahrendt S.R."/>
            <person name="Lipzen A."/>
            <person name="Sullivan W."/>
            <person name="Andreopoulos W.B."/>
            <person name="Clum A."/>
            <person name="Lindquist E."/>
            <person name="Daum C."/>
            <person name="Ramamoorthy G.K."/>
            <person name="Gryganskyi A."/>
            <person name="Culley D."/>
            <person name="Magnuson J.K."/>
            <person name="James T.Y."/>
            <person name="O'Malley M.A."/>
            <person name="Stajich J.E."/>
            <person name="Spatafora J.W."/>
            <person name="Visel A."/>
            <person name="Grigoriev I.V."/>
        </authorList>
    </citation>
    <scope>NUCLEOTIDE SEQUENCE [LARGE SCALE GENOMIC DNA]</scope>
    <source>
        <strain evidence="24 25">PL171</strain>
    </source>
</reference>
<evidence type="ECO:0000313" key="24">
    <source>
        <dbReference type="EMBL" id="ORZ33993.1"/>
    </source>
</evidence>
<dbReference type="PANTHER" id="PTHR45723">
    <property type="entry name" value="SERINE/THREONINE-PROTEIN KINASE RIO1"/>
    <property type="match status" value="1"/>
</dbReference>
<dbReference type="GO" id="GO:0005737">
    <property type="term" value="C:cytoplasm"/>
    <property type="evidence" value="ECO:0007669"/>
    <property type="project" value="UniProtKB-SubCell"/>
</dbReference>
<dbReference type="Proteomes" id="UP000193411">
    <property type="component" value="Unassembled WGS sequence"/>
</dbReference>
<gene>
    <name evidence="24" type="ORF">BCR44DRAFT_82801</name>
</gene>
<name>A0A1Y2HJX6_9FUNG</name>
<evidence type="ECO:0000256" key="3">
    <source>
        <dbReference type="ARBA" id="ARBA00009196"/>
    </source>
</evidence>
<keyword evidence="8 18" id="KW-0723">Serine/threonine-protein kinase</keyword>
<keyword evidence="13" id="KW-0378">Hydrolase</keyword>
<evidence type="ECO:0000256" key="20">
    <source>
        <dbReference type="PIRSR" id="PIRSR038147-2"/>
    </source>
</evidence>
<keyword evidence="7" id="KW-0690">Ribosome biogenesis</keyword>
<dbReference type="AlphaFoldDB" id="A0A1Y2HJX6"/>
<evidence type="ECO:0000256" key="11">
    <source>
        <dbReference type="ARBA" id="ARBA00022741"/>
    </source>
</evidence>
<dbReference type="OrthoDB" id="205248at2759"/>
<keyword evidence="10" id="KW-0479">Metal-binding</keyword>
<dbReference type="CDD" id="cd05147">
    <property type="entry name" value="RIO1_euk"/>
    <property type="match status" value="1"/>
</dbReference>
<feature type="compositionally biased region" description="Basic residues" evidence="22">
    <location>
        <begin position="610"/>
        <end position="634"/>
    </location>
</feature>
<dbReference type="STRING" id="765915.A0A1Y2HJX6"/>
<evidence type="ECO:0000256" key="9">
    <source>
        <dbReference type="ARBA" id="ARBA00022679"/>
    </source>
</evidence>
<evidence type="ECO:0000256" key="1">
    <source>
        <dbReference type="ARBA" id="ARBA00001946"/>
    </source>
</evidence>
<keyword evidence="14 18" id="KW-0067">ATP-binding</keyword>
<feature type="binding site" evidence="20">
    <location>
        <position position="143"/>
    </location>
    <ligand>
        <name>ATP</name>
        <dbReference type="ChEBI" id="CHEBI:30616"/>
    </ligand>
</feature>
<evidence type="ECO:0000256" key="10">
    <source>
        <dbReference type="ARBA" id="ARBA00022723"/>
    </source>
</evidence>
<evidence type="ECO:0000256" key="5">
    <source>
        <dbReference type="ARBA" id="ARBA00016038"/>
    </source>
</evidence>
<comment type="caution">
    <text evidence="24">The sequence shown here is derived from an EMBL/GenBank/DDBJ whole genome shotgun (WGS) entry which is preliminary data.</text>
</comment>
<dbReference type="FunFam" id="3.30.200.20:FF:000148">
    <property type="entry name" value="Serine/threonine-protein kinase RIO1"/>
    <property type="match status" value="1"/>
</dbReference>
<dbReference type="InterPro" id="IPR018935">
    <property type="entry name" value="RIO_kinase_CS"/>
</dbReference>
<keyword evidence="9 18" id="KW-0808">Transferase</keyword>
<dbReference type="SMART" id="SM00090">
    <property type="entry name" value="RIO"/>
    <property type="match status" value="1"/>
</dbReference>
<evidence type="ECO:0000256" key="16">
    <source>
        <dbReference type="ARBA" id="ARBA00047899"/>
    </source>
</evidence>
<feature type="region of interest" description="Disordered" evidence="22">
    <location>
        <begin position="1"/>
        <end position="46"/>
    </location>
</feature>
<proteinExistence type="inferred from homology"/>
<protein>
    <recommendedName>
        <fullName evidence="5 18">Serine/threonine-protein kinase RIO1</fullName>
        <ecNumber evidence="4 18">2.7.11.1</ecNumber>
    </recommendedName>
</protein>
<feature type="binding site" evidence="20">
    <location>
        <position position="215"/>
    </location>
    <ligand>
        <name>ATP</name>
        <dbReference type="ChEBI" id="CHEBI:30616"/>
    </ligand>
</feature>
<feature type="domain" description="RIO kinase" evidence="23">
    <location>
        <begin position="86"/>
        <end position="323"/>
    </location>
</feature>
<dbReference type="PIRSF" id="PIRSF038147">
    <property type="entry name" value="Ser/Thr_PK_RIO1"/>
    <property type="match status" value="1"/>
</dbReference>
<feature type="compositionally biased region" description="Basic residues" evidence="22">
    <location>
        <begin position="581"/>
        <end position="591"/>
    </location>
</feature>
<keyword evidence="25" id="KW-1185">Reference proteome</keyword>
<evidence type="ECO:0000256" key="17">
    <source>
        <dbReference type="ARBA" id="ARBA00048679"/>
    </source>
</evidence>
<dbReference type="InterPro" id="IPR018934">
    <property type="entry name" value="RIO_dom"/>
</dbReference>
<evidence type="ECO:0000256" key="22">
    <source>
        <dbReference type="SAM" id="MobiDB-lite"/>
    </source>
</evidence>
<evidence type="ECO:0000256" key="13">
    <source>
        <dbReference type="ARBA" id="ARBA00022801"/>
    </source>
</evidence>
<dbReference type="Pfam" id="PF01163">
    <property type="entry name" value="RIO1"/>
    <property type="match status" value="1"/>
</dbReference>
<dbReference type="InterPro" id="IPR011009">
    <property type="entry name" value="Kinase-like_dom_sf"/>
</dbReference>
<feature type="region of interest" description="Disordered" evidence="22">
    <location>
        <begin position="532"/>
        <end position="634"/>
    </location>
</feature>
<keyword evidence="11 18" id="KW-0547">Nucleotide-binding</keyword>
<evidence type="ECO:0000313" key="25">
    <source>
        <dbReference type="Proteomes" id="UP000193411"/>
    </source>
</evidence>
<dbReference type="GO" id="GO:0042254">
    <property type="term" value="P:ribosome biogenesis"/>
    <property type="evidence" value="ECO:0007669"/>
    <property type="project" value="UniProtKB-KW"/>
</dbReference>
<dbReference type="GO" id="GO:0106310">
    <property type="term" value="F:protein serine kinase activity"/>
    <property type="evidence" value="ECO:0007669"/>
    <property type="project" value="RHEA"/>
</dbReference>
<feature type="active site" description="Proton acceptor" evidence="19">
    <location>
        <position position="260"/>
    </location>
</feature>
<dbReference type="GO" id="GO:0016787">
    <property type="term" value="F:hydrolase activity"/>
    <property type="evidence" value="ECO:0007669"/>
    <property type="project" value="UniProtKB-KW"/>
</dbReference>
<keyword evidence="12 18" id="KW-0418">Kinase</keyword>
<feature type="compositionally biased region" description="Basic and acidic residues" evidence="22">
    <location>
        <begin position="592"/>
        <end position="609"/>
    </location>
</feature>
<dbReference type="Gene3D" id="3.30.200.20">
    <property type="entry name" value="Phosphorylase Kinase, domain 1"/>
    <property type="match status" value="1"/>
</dbReference>
<feature type="binding site" evidence="21">
    <location>
        <position position="265"/>
    </location>
    <ligand>
        <name>Mg(2+)</name>
        <dbReference type="ChEBI" id="CHEBI:18420"/>
    </ligand>
</feature>
<dbReference type="EC" id="2.7.11.1" evidence="4 18"/>
<feature type="active site" description="4-aspartylphosphate intermediate" evidence="19">
    <location>
        <position position="277"/>
    </location>
</feature>
<dbReference type="GO" id="GO:0005524">
    <property type="term" value="F:ATP binding"/>
    <property type="evidence" value="ECO:0007669"/>
    <property type="project" value="UniProtKB-KW"/>
</dbReference>
<dbReference type="EMBL" id="MCFL01000032">
    <property type="protein sequence ID" value="ORZ33993.1"/>
    <property type="molecule type" value="Genomic_DNA"/>
</dbReference>
<dbReference type="SUPFAM" id="SSF56112">
    <property type="entry name" value="Protein kinase-like (PK-like)"/>
    <property type="match status" value="1"/>
</dbReference>
<dbReference type="InterPro" id="IPR017407">
    <property type="entry name" value="Ser/Thr_kinase_Rio1"/>
</dbReference>
<dbReference type="Gene3D" id="1.10.510.10">
    <property type="entry name" value="Transferase(Phosphotransferase) domain 1"/>
    <property type="match status" value="1"/>
</dbReference>
<evidence type="ECO:0000259" key="23">
    <source>
        <dbReference type="SMART" id="SM00090"/>
    </source>
</evidence>
<feature type="compositionally biased region" description="Acidic residues" evidence="22">
    <location>
        <begin position="541"/>
        <end position="577"/>
    </location>
</feature>
<sequence length="634" mass="71188">MHSISGQFDDADDPTVAAVPTPQQARVEAEADIDYDDTYAEDEDDSYDYDTYDDRYDLHLVEDDYAAAATAHTIVDTRHLVHKMTDKADRATAEQVLDPRTRMILFKILNNGLVAEIHGCVSTGKEANVYHSVTKEGLHRAIKVYKTSILVFKDRDRYVTGEHRFKHGYAKRNPRKMVKVWAEKEMRNLKRLRAAGIPSPEPLLLKLHVLVMDFIGDSEGRAAPRLKDANLEGKRARSAYEQMIRIMWVLHNVCHLVHADLSEYNILWHKKQCVVIDVSQSVEHEHPQALEFLRKDCANITDFFRKKGVVTLSLRQLFDFVTDASLVPAGWLAAVEDAAAAARASHEAKDAMVEAAENLDKIEVAQTTQLMPLACPPGVDEEVKRLLALAVEQANTPMAQGELNALQVEEQVFKNAYVPRTLDEVVDMERDVYNVINKGRAGELVYKNLLAPKVVDEEQVESAPGSAKSKDSKKGGKASSDQTRSAGAIAKEKDRANRGKSKQSDAVLDALLNFSISDPSEPMDVPESAIVGHEEQLVLSDLEDEDEELELSDSDLSDSDMDSQGDDSGEDDSDDEDGLRRRERALRGKKHLDKDEKKKLKQAVKEEKREKRKTKVPKAVKKRKEKMNKLKSKK</sequence>
<dbReference type="GO" id="GO:0046872">
    <property type="term" value="F:metal ion binding"/>
    <property type="evidence" value="ECO:0007669"/>
    <property type="project" value="UniProtKB-KW"/>
</dbReference>
<keyword evidence="15" id="KW-0460">Magnesium</keyword>
<evidence type="ECO:0000256" key="19">
    <source>
        <dbReference type="PIRSR" id="PIRSR038147-1"/>
    </source>
</evidence>
<keyword evidence="6" id="KW-0963">Cytoplasm</keyword>
<evidence type="ECO:0000256" key="12">
    <source>
        <dbReference type="ARBA" id="ARBA00022777"/>
    </source>
</evidence>
<evidence type="ECO:0000256" key="18">
    <source>
        <dbReference type="PIRNR" id="PIRNR038147"/>
    </source>
</evidence>
<dbReference type="InterPro" id="IPR000687">
    <property type="entry name" value="RIO_kinase"/>
</dbReference>
<evidence type="ECO:0000256" key="4">
    <source>
        <dbReference type="ARBA" id="ARBA00012513"/>
    </source>
</evidence>
<evidence type="ECO:0000256" key="2">
    <source>
        <dbReference type="ARBA" id="ARBA00004496"/>
    </source>
</evidence>
<feature type="region of interest" description="Disordered" evidence="22">
    <location>
        <begin position="457"/>
        <end position="504"/>
    </location>
</feature>
<evidence type="ECO:0000256" key="6">
    <source>
        <dbReference type="ARBA" id="ARBA00022490"/>
    </source>
</evidence>
<dbReference type="GO" id="GO:0004674">
    <property type="term" value="F:protein serine/threonine kinase activity"/>
    <property type="evidence" value="ECO:0007669"/>
    <property type="project" value="UniProtKB-KW"/>
</dbReference>
<evidence type="ECO:0000256" key="7">
    <source>
        <dbReference type="ARBA" id="ARBA00022517"/>
    </source>
</evidence>
<evidence type="ECO:0000256" key="8">
    <source>
        <dbReference type="ARBA" id="ARBA00022527"/>
    </source>
</evidence>
<accession>A0A1Y2HJX6</accession>
<comment type="catalytic activity">
    <reaction evidence="17 18">
        <text>L-seryl-[protein] + ATP = O-phospho-L-seryl-[protein] + ADP + H(+)</text>
        <dbReference type="Rhea" id="RHEA:17989"/>
        <dbReference type="Rhea" id="RHEA-COMP:9863"/>
        <dbReference type="Rhea" id="RHEA-COMP:11604"/>
        <dbReference type="ChEBI" id="CHEBI:15378"/>
        <dbReference type="ChEBI" id="CHEBI:29999"/>
        <dbReference type="ChEBI" id="CHEBI:30616"/>
        <dbReference type="ChEBI" id="CHEBI:83421"/>
        <dbReference type="ChEBI" id="CHEBI:456216"/>
        <dbReference type="EC" id="2.7.11.1"/>
    </reaction>
</comment>
<comment type="cofactor">
    <cofactor evidence="1 21">
        <name>Mg(2+)</name>
        <dbReference type="ChEBI" id="CHEBI:18420"/>
    </cofactor>
</comment>
<evidence type="ECO:0000256" key="15">
    <source>
        <dbReference type="ARBA" id="ARBA00022842"/>
    </source>
</evidence>
<comment type="subcellular location">
    <subcellularLocation>
        <location evidence="2">Cytoplasm</location>
    </subcellularLocation>
</comment>
<comment type="catalytic activity">
    <reaction evidence="16 18">
        <text>L-threonyl-[protein] + ATP = O-phospho-L-threonyl-[protein] + ADP + H(+)</text>
        <dbReference type="Rhea" id="RHEA:46608"/>
        <dbReference type="Rhea" id="RHEA-COMP:11060"/>
        <dbReference type="Rhea" id="RHEA-COMP:11605"/>
        <dbReference type="ChEBI" id="CHEBI:15378"/>
        <dbReference type="ChEBI" id="CHEBI:30013"/>
        <dbReference type="ChEBI" id="CHEBI:30616"/>
        <dbReference type="ChEBI" id="CHEBI:61977"/>
        <dbReference type="ChEBI" id="CHEBI:456216"/>
        <dbReference type="EC" id="2.7.11.1"/>
    </reaction>
</comment>
<feature type="binding site" evidence="21">
    <location>
        <position position="277"/>
    </location>
    <ligand>
        <name>Mg(2+)</name>
        <dbReference type="ChEBI" id="CHEBI:18420"/>
    </ligand>
</feature>
<dbReference type="PROSITE" id="PS01245">
    <property type="entry name" value="RIO1"/>
    <property type="match status" value="1"/>
</dbReference>
<dbReference type="InterPro" id="IPR051272">
    <property type="entry name" value="RIO-type_Ser/Thr_kinase"/>
</dbReference>
<organism evidence="24 25">
    <name type="scientific">Catenaria anguillulae PL171</name>
    <dbReference type="NCBI Taxonomy" id="765915"/>
    <lineage>
        <taxon>Eukaryota</taxon>
        <taxon>Fungi</taxon>
        <taxon>Fungi incertae sedis</taxon>
        <taxon>Blastocladiomycota</taxon>
        <taxon>Blastocladiomycetes</taxon>
        <taxon>Blastocladiales</taxon>
        <taxon>Catenariaceae</taxon>
        <taxon>Catenaria</taxon>
    </lineage>
</organism>
<evidence type="ECO:0000256" key="21">
    <source>
        <dbReference type="PIRSR" id="PIRSR038147-3"/>
    </source>
</evidence>